<proteinExistence type="predicted"/>
<evidence type="ECO:0000313" key="2">
    <source>
        <dbReference type="Proteomes" id="UP001205603"/>
    </source>
</evidence>
<dbReference type="RefSeq" id="WP_255027478.1">
    <property type="nucleotide sequence ID" value="NZ_JANDHW010000007.1"/>
</dbReference>
<accession>A0ABT1MHV4</accession>
<comment type="caution">
    <text evidence="1">The sequence shown here is derived from an EMBL/GenBank/DDBJ whole genome shotgun (WGS) entry which is preliminary data.</text>
</comment>
<keyword evidence="2" id="KW-1185">Reference proteome</keyword>
<dbReference type="Proteomes" id="UP001205603">
    <property type="component" value="Unassembled WGS sequence"/>
</dbReference>
<gene>
    <name evidence="1" type="ORF">NMU02_08925</name>
</gene>
<sequence length="126" mass="14671">MKKGYFSHQLCYNGILLNKHILYIENRKIVSALPFQREISLTTFCEGILIATKEGFCEKLKAFEKTLEIQLQENKLLSAGNAIVFNPLYNDYIAREGDNCELYSLISINWMTYRLSQDKLDIIRIL</sequence>
<reference evidence="1 2" key="1">
    <citation type="submission" date="2022-07" db="EMBL/GenBank/DDBJ databases">
        <title>Fecal culturing of patients with breast cancer.</title>
        <authorList>
            <person name="Teng N.M.Y."/>
            <person name="Kiu R."/>
            <person name="Evans R."/>
            <person name="Baker D.J."/>
            <person name="Zenner C."/>
            <person name="Robinson S.D."/>
            <person name="Hall L.J."/>
        </authorList>
    </citation>
    <scope>NUCLEOTIDE SEQUENCE [LARGE SCALE GENOMIC DNA]</scope>
    <source>
        <strain evidence="1 2">LH1063</strain>
    </source>
</reference>
<dbReference type="EMBL" id="JANDHW010000007">
    <property type="protein sequence ID" value="MCP9612213.1"/>
    <property type="molecule type" value="Genomic_DNA"/>
</dbReference>
<evidence type="ECO:0000313" key="1">
    <source>
        <dbReference type="EMBL" id="MCP9612213.1"/>
    </source>
</evidence>
<name>A0ABT1MHV4_9BACT</name>
<organism evidence="1 2">
    <name type="scientific">Coprobacter tertius</name>
    <dbReference type="NCBI Taxonomy" id="2944915"/>
    <lineage>
        <taxon>Bacteria</taxon>
        <taxon>Pseudomonadati</taxon>
        <taxon>Bacteroidota</taxon>
        <taxon>Bacteroidia</taxon>
        <taxon>Bacteroidales</taxon>
        <taxon>Barnesiellaceae</taxon>
        <taxon>Coprobacter</taxon>
    </lineage>
</organism>
<protein>
    <submittedName>
        <fullName evidence="1">Uncharacterized protein</fullName>
    </submittedName>
</protein>